<dbReference type="NCBIfam" id="TIGR00229">
    <property type="entry name" value="sensory_box"/>
    <property type="match status" value="1"/>
</dbReference>
<keyword evidence="6" id="KW-1185">Reference proteome</keyword>
<dbReference type="Pfam" id="PF13426">
    <property type="entry name" value="PAS_9"/>
    <property type="match status" value="1"/>
</dbReference>
<dbReference type="PANTHER" id="PTHR47429:SF2">
    <property type="entry name" value="PROTEIN TWIN LOV 1"/>
    <property type="match status" value="1"/>
</dbReference>
<keyword evidence="2" id="KW-0288">FMN</keyword>
<dbReference type="PANTHER" id="PTHR47429">
    <property type="entry name" value="PROTEIN TWIN LOV 1"/>
    <property type="match status" value="1"/>
</dbReference>
<dbReference type="InterPro" id="IPR000014">
    <property type="entry name" value="PAS"/>
</dbReference>
<dbReference type="RefSeq" id="WP_159979562.1">
    <property type="nucleotide sequence ID" value="NZ_BLIV01000007.1"/>
</dbReference>
<proteinExistence type="predicted"/>
<evidence type="ECO:0000313" key="6">
    <source>
        <dbReference type="Proteomes" id="UP000436522"/>
    </source>
</evidence>
<sequence>MLDDLTRAAHIPPEIESICDDLSISICVADPDGNDTPLIYVNPAFETLTLYAAEDVLGKNCRFLQGALTDRTVTDEIAEVVRQRVSETCCLINYRKDGSLFFNLLAIRPIALADDRTVLMACQYAFKPTQTAGSLRRTCSALDDAQRKIRFGLRSGPNPVNMHDTYRLDTVAMRFEAAFVRVKNCLIRMGNAQMIHTYPTYRHRSQYEVLL</sequence>
<dbReference type="OrthoDB" id="489241at2"/>
<dbReference type="EMBL" id="BLIV01000007">
    <property type="protein sequence ID" value="GFE51626.1"/>
    <property type="molecule type" value="Genomic_DNA"/>
</dbReference>
<evidence type="ECO:0000259" key="4">
    <source>
        <dbReference type="PROSITE" id="PS50112"/>
    </source>
</evidence>
<evidence type="ECO:0000256" key="1">
    <source>
        <dbReference type="ARBA" id="ARBA00022630"/>
    </source>
</evidence>
<comment type="caution">
    <text evidence="5">The sequence shown here is derived from an EMBL/GenBank/DDBJ whole genome shotgun (WGS) entry which is preliminary data.</text>
</comment>
<dbReference type="CDD" id="cd00130">
    <property type="entry name" value="PAS"/>
    <property type="match status" value="1"/>
</dbReference>
<evidence type="ECO:0000256" key="3">
    <source>
        <dbReference type="ARBA" id="ARBA00022991"/>
    </source>
</evidence>
<organism evidence="5 6">
    <name type="scientific">Roseobacter cerasinus</name>
    <dbReference type="NCBI Taxonomy" id="2602289"/>
    <lineage>
        <taxon>Bacteria</taxon>
        <taxon>Pseudomonadati</taxon>
        <taxon>Pseudomonadota</taxon>
        <taxon>Alphaproteobacteria</taxon>
        <taxon>Rhodobacterales</taxon>
        <taxon>Roseobacteraceae</taxon>
        <taxon>Roseobacter</taxon>
    </lineage>
</organism>
<dbReference type="PROSITE" id="PS50112">
    <property type="entry name" value="PAS"/>
    <property type="match status" value="1"/>
</dbReference>
<protein>
    <recommendedName>
        <fullName evidence="4">PAS domain-containing protein</fullName>
    </recommendedName>
</protein>
<name>A0A640VZJ4_9RHOB</name>
<evidence type="ECO:0000256" key="2">
    <source>
        <dbReference type="ARBA" id="ARBA00022643"/>
    </source>
</evidence>
<dbReference type="SUPFAM" id="SSF55785">
    <property type="entry name" value="PYP-like sensor domain (PAS domain)"/>
    <property type="match status" value="1"/>
</dbReference>
<reference evidence="5 6" key="1">
    <citation type="submission" date="2019-12" db="EMBL/GenBank/DDBJ databases">
        <title>Roseobacter cerasinus sp. nov., isolated from seawater around aquaculture.</title>
        <authorList>
            <person name="Muramatsu S."/>
            <person name="Takabe Y."/>
            <person name="Mori K."/>
            <person name="Takaichi S."/>
            <person name="Hanada S."/>
        </authorList>
    </citation>
    <scope>NUCLEOTIDE SEQUENCE [LARGE SCALE GENOMIC DNA]</scope>
    <source>
        <strain evidence="5 6">AI77</strain>
    </source>
</reference>
<dbReference type="AlphaFoldDB" id="A0A640VZJ4"/>
<dbReference type="InterPro" id="IPR035965">
    <property type="entry name" value="PAS-like_dom_sf"/>
</dbReference>
<dbReference type="Proteomes" id="UP000436522">
    <property type="component" value="Unassembled WGS sequence"/>
</dbReference>
<keyword evidence="1" id="KW-0285">Flavoprotein</keyword>
<keyword evidence="3" id="KW-0157">Chromophore</keyword>
<dbReference type="Gene3D" id="3.30.450.20">
    <property type="entry name" value="PAS domain"/>
    <property type="match status" value="1"/>
</dbReference>
<gene>
    <name evidence="5" type="ORF">So717_33790</name>
</gene>
<feature type="domain" description="PAS" evidence="4">
    <location>
        <begin position="11"/>
        <end position="60"/>
    </location>
</feature>
<accession>A0A640VZJ4</accession>
<evidence type="ECO:0000313" key="5">
    <source>
        <dbReference type="EMBL" id="GFE51626.1"/>
    </source>
</evidence>